<dbReference type="Pfam" id="PF13185">
    <property type="entry name" value="GAF_2"/>
    <property type="match status" value="1"/>
</dbReference>
<dbReference type="Gene3D" id="3.30.70.270">
    <property type="match status" value="1"/>
</dbReference>
<accession>A0A087MJI9</accession>
<keyword evidence="3" id="KW-1185">Reference proteome</keyword>
<dbReference type="InterPro" id="IPR029787">
    <property type="entry name" value="Nucleotide_cyclase"/>
</dbReference>
<organism evidence="2 3">
    <name type="scientific">Arenimonas donghaensis DSM 18148 = HO3-R19</name>
    <dbReference type="NCBI Taxonomy" id="1121014"/>
    <lineage>
        <taxon>Bacteria</taxon>
        <taxon>Pseudomonadati</taxon>
        <taxon>Pseudomonadota</taxon>
        <taxon>Gammaproteobacteria</taxon>
        <taxon>Lysobacterales</taxon>
        <taxon>Lysobacteraceae</taxon>
        <taxon>Arenimonas</taxon>
    </lineage>
</organism>
<feature type="domain" description="GGDEF" evidence="1">
    <location>
        <begin position="201"/>
        <end position="330"/>
    </location>
</feature>
<dbReference type="Gene3D" id="3.30.450.40">
    <property type="match status" value="1"/>
</dbReference>
<dbReference type="SUPFAM" id="SSF55781">
    <property type="entry name" value="GAF domain-like"/>
    <property type="match status" value="1"/>
</dbReference>
<dbReference type="STRING" id="1121014.N788_11570"/>
<dbReference type="OrthoDB" id="9803824at2"/>
<dbReference type="InterPro" id="IPR000160">
    <property type="entry name" value="GGDEF_dom"/>
</dbReference>
<name>A0A087MJI9_9GAMM</name>
<dbReference type="PROSITE" id="PS50887">
    <property type="entry name" value="GGDEF"/>
    <property type="match status" value="1"/>
</dbReference>
<dbReference type="InterPro" id="IPR052163">
    <property type="entry name" value="DGC-Regulatory_Protein"/>
</dbReference>
<dbReference type="AlphaFoldDB" id="A0A087MJI9"/>
<dbReference type="CDD" id="cd01949">
    <property type="entry name" value="GGDEF"/>
    <property type="match status" value="1"/>
</dbReference>
<dbReference type="SMART" id="SM00267">
    <property type="entry name" value="GGDEF"/>
    <property type="match status" value="1"/>
</dbReference>
<evidence type="ECO:0000259" key="1">
    <source>
        <dbReference type="PROSITE" id="PS50887"/>
    </source>
</evidence>
<dbReference type="SUPFAM" id="SSF55073">
    <property type="entry name" value="Nucleotide cyclase"/>
    <property type="match status" value="1"/>
</dbReference>
<comment type="caution">
    <text evidence="2">The sequence shown here is derived from an EMBL/GenBank/DDBJ whole genome shotgun (WGS) entry which is preliminary data.</text>
</comment>
<gene>
    <name evidence="2" type="ORF">N788_11570</name>
</gene>
<evidence type="ECO:0000313" key="2">
    <source>
        <dbReference type="EMBL" id="KFL37042.1"/>
    </source>
</evidence>
<proteinExistence type="predicted"/>
<dbReference type="PANTHER" id="PTHR46663:SF2">
    <property type="entry name" value="GGDEF DOMAIN-CONTAINING PROTEIN"/>
    <property type="match status" value="1"/>
</dbReference>
<protein>
    <recommendedName>
        <fullName evidence="1">GGDEF domain-containing protein</fullName>
    </recommendedName>
</protein>
<dbReference type="SMART" id="SM00065">
    <property type="entry name" value="GAF"/>
    <property type="match status" value="1"/>
</dbReference>
<dbReference type="PANTHER" id="PTHR46663">
    <property type="entry name" value="DIGUANYLATE CYCLASE DGCT-RELATED"/>
    <property type="match status" value="1"/>
</dbReference>
<dbReference type="InterPro" id="IPR003018">
    <property type="entry name" value="GAF"/>
</dbReference>
<dbReference type="RefSeq" id="WP_034222122.1">
    <property type="nucleotide sequence ID" value="NZ_AVCJ01000008.1"/>
</dbReference>
<dbReference type="InterPro" id="IPR029016">
    <property type="entry name" value="GAF-like_dom_sf"/>
</dbReference>
<dbReference type="PATRIC" id="fig|1121014.3.peg.1064"/>
<evidence type="ECO:0000313" key="3">
    <source>
        <dbReference type="Proteomes" id="UP000029085"/>
    </source>
</evidence>
<dbReference type="Proteomes" id="UP000029085">
    <property type="component" value="Unassembled WGS sequence"/>
</dbReference>
<dbReference type="Pfam" id="PF00990">
    <property type="entry name" value="GGDEF"/>
    <property type="match status" value="1"/>
</dbReference>
<dbReference type="NCBIfam" id="TIGR00254">
    <property type="entry name" value="GGDEF"/>
    <property type="match status" value="1"/>
</dbReference>
<reference evidence="3" key="1">
    <citation type="submission" date="2013-08" db="EMBL/GenBank/DDBJ databases">
        <title>Genome sequencing of Arenimonas donghaensis.</title>
        <authorList>
            <person name="Chen F."/>
            <person name="Wang G."/>
        </authorList>
    </citation>
    <scope>NUCLEOTIDE SEQUENCE [LARGE SCALE GENOMIC DNA]</scope>
    <source>
        <strain evidence="3">HO3-R19</strain>
    </source>
</reference>
<dbReference type="EMBL" id="AVCJ01000008">
    <property type="protein sequence ID" value="KFL37042.1"/>
    <property type="molecule type" value="Genomic_DNA"/>
</dbReference>
<dbReference type="InterPro" id="IPR043128">
    <property type="entry name" value="Rev_trsase/Diguanyl_cyclase"/>
</dbReference>
<reference evidence="2 3" key="2">
    <citation type="journal article" date="2015" name="Stand. Genomic Sci.">
        <title>High quality draft genomic sequence of Arenimonas donghaensis DSM 18148(T).</title>
        <authorList>
            <person name="Chen F."/>
            <person name="Wang H."/>
            <person name="Cao Y."/>
            <person name="Li X."/>
            <person name="Wang G."/>
        </authorList>
    </citation>
    <scope>NUCLEOTIDE SEQUENCE [LARGE SCALE GENOMIC DNA]</scope>
    <source>
        <strain evidence="2 3">HO3-R19</strain>
    </source>
</reference>
<sequence length="330" mass="35009">MVSTEKLKQVIAAQADIARMGYDLGGVINLVAERTLDLAGADGAVIELAEGDQMVYRAAAGIAARSLGMRISRLGSLSGLCVEQGKALLCDDSETDPRVDREACRRVGLRSMLVLPLLHDGHTVGVLKAMSSQVNGFSDAHAELLGLLVDAVAAAMFHATRHAASDLFHMATHDPLTNLPNRALFADRLKAAIANAHRLDMAVGALMVDLDDLKPVNDEHGHAAGDAMLVEVATRFAGCARGSDTVARYGGDEFAVLLSPLQSSDSLDRAIARFQASLALPYHYRGTQLPLRASIGGAVALAEAGDANDLLELADQRMYQAKRARKQPVP</sequence>